<feature type="active site" evidence="5">
    <location>
        <position position="252"/>
    </location>
</feature>
<evidence type="ECO:0000256" key="6">
    <source>
        <dbReference type="RuleBase" id="RU003345"/>
    </source>
</evidence>
<dbReference type="EC" id="1.2.1.3" evidence="3"/>
<comment type="similarity">
    <text evidence="1 6">Belongs to the aldehyde dehydrogenase family.</text>
</comment>
<dbReference type="Gene3D" id="3.40.309.10">
    <property type="entry name" value="Aldehyde Dehydrogenase, Chain A, domain 2"/>
    <property type="match status" value="1"/>
</dbReference>
<feature type="domain" description="Aldehyde dehydrogenase" evidence="7">
    <location>
        <begin position="13"/>
        <end position="477"/>
    </location>
</feature>
<dbReference type="InterPro" id="IPR029510">
    <property type="entry name" value="Ald_DH_CS_GLU"/>
</dbReference>
<dbReference type="FunFam" id="3.40.605.10:FF:000007">
    <property type="entry name" value="NAD/NADP-dependent betaine aldehyde dehydrogenase"/>
    <property type="match status" value="1"/>
</dbReference>
<dbReference type="Proteomes" id="UP000295380">
    <property type="component" value="Unassembled WGS sequence"/>
</dbReference>
<evidence type="ECO:0000259" key="7">
    <source>
        <dbReference type="Pfam" id="PF00171"/>
    </source>
</evidence>
<keyword evidence="2 6" id="KW-0560">Oxidoreductase</keyword>
<dbReference type="InterPro" id="IPR016161">
    <property type="entry name" value="Ald_DH/histidinol_DH"/>
</dbReference>
<evidence type="ECO:0000313" key="9">
    <source>
        <dbReference type="Proteomes" id="UP000295380"/>
    </source>
</evidence>
<sequence length="483" mass="51535">MRDSCQQFIDGQWRASDGGRDLDVVDPYRETVIAKLPAGNARDVDEAVRAAREALPAWRRLSGEARGRYLEGLADGLAERHAALCQTISLNGGKPLAESQLDVDDAIACYRYYADLARQLDARQGEPSAQPVAGVQIRRYFDPVGVVGLITPWNFPLVTAAWKIAPALAAGCCIVFKPSEVVPMPEQAIADIAQAIDLPRGVLNLVNGDGRGIGEALTQHTGIDKISFTGSNPTGETVMRVAATGIRNVSLELGGKSPIIVTEDADIAQAASLVMNGIFANAGQICSATSRLLVHQAVAEDLYAALSRHIDALVMGDPLDEATTLGPLVSDKQRTTVDRYLAFAKDEGLIPVREASHREIPRQGFFVAPTLFRDVPVESRLWREEIFGPVLCARQFASDDEAVAVANDSDYGLAASVVSGGHERASAIARHLTAGSIWTNIDQVAPPQAAWGGGKKSGIGRELGPEGLAAYQELKQVMAPADT</sequence>
<dbReference type="InterPro" id="IPR016160">
    <property type="entry name" value="Ald_DH_CS_CYS"/>
</dbReference>
<dbReference type="Pfam" id="PF00171">
    <property type="entry name" value="Aldedh"/>
    <property type="match status" value="1"/>
</dbReference>
<dbReference type="FunFam" id="3.40.309.10:FF:000012">
    <property type="entry name" value="Betaine aldehyde dehydrogenase"/>
    <property type="match status" value="1"/>
</dbReference>
<reference evidence="8 9" key="1">
    <citation type="submission" date="2019-03" db="EMBL/GenBank/DDBJ databases">
        <title>Genomic Encyclopedia of Type Strains, Phase IV (KMG-IV): sequencing the most valuable type-strain genomes for metagenomic binning, comparative biology and taxonomic classification.</title>
        <authorList>
            <person name="Goeker M."/>
        </authorList>
    </citation>
    <scope>NUCLEOTIDE SEQUENCE [LARGE SCALE GENOMIC DNA]</scope>
    <source>
        <strain evidence="8 9">DSM 6770</strain>
    </source>
</reference>
<dbReference type="PROSITE" id="PS00070">
    <property type="entry name" value="ALDEHYDE_DEHYDR_CYS"/>
    <property type="match status" value="1"/>
</dbReference>
<evidence type="ECO:0000256" key="2">
    <source>
        <dbReference type="ARBA" id="ARBA00023002"/>
    </source>
</evidence>
<evidence type="ECO:0000313" key="8">
    <source>
        <dbReference type="EMBL" id="TDU22120.1"/>
    </source>
</evidence>
<comment type="caution">
    <text evidence="8">The sequence shown here is derived from an EMBL/GenBank/DDBJ whole genome shotgun (WGS) entry which is preliminary data.</text>
</comment>
<dbReference type="InterPro" id="IPR016163">
    <property type="entry name" value="Ald_DH_C"/>
</dbReference>
<comment type="catalytic activity">
    <reaction evidence="4">
        <text>an aldehyde + NAD(+) + H2O = a carboxylate + NADH + 2 H(+)</text>
        <dbReference type="Rhea" id="RHEA:16185"/>
        <dbReference type="ChEBI" id="CHEBI:15377"/>
        <dbReference type="ChEBI" id="CHEBI:15378"/>
        <dbReference type="ChEBI" id="CHEBI:17478"/>
        <dbReference type="ChEBI" id="CHEBI:29067"/>
        <dbReference type="ChEBI" id="CHEBI:57540"/>
        <dbReference type="ChEBI" id="CHEBI:57945"/>
        <dbReference type="EC" id="1.2.1.3"/>
    </reaction>
</comment>
<evidence type="ECO:0000256" key="1">
    <source>
        <dbReference type="ARBA" id="ARBA00009986"/>
    </source>
</evidence>
<keyword evidence="9" id="KW-1185">Reference proteome</keyword>
<dbReference type="PANTHER" id="PTHR42804">
    <property type="entry name" value="ALDEHYDE DEHYDROGENASE"/>
    <property type="match status" value="1"/>
</dbReference>
<dbReference type="OrthoDB" id="9812625at2"/>
<evidence type="ECO:0000256" key="5">
    <source>
        <dbReference type="PROSITE-ProRule" id="PRU10007"/>
    </source>
</evidence>
<protein>
    <recommendedName>
        <fullName evidence="3">aldehyde dehydrogenase (NAD(+))</fullName>
        <ecNumber evidence="3">1.2.1.3</ecNumber>
    </recommendedName>
</protein>
<dbReference type="InterPro" id="IPR015590">
    <property type="entry name" value="Aldehyde_DH_dom"/>
</dbReference>
<dbReference type="Gene3D" id="3.40.605.10">
    <property type="entry name" value="Aldehyde Dehydrogenase, Chain A, domain 1"/>
    <property type="match status" value="1"/>
</dbReference>
<evidence type="ECO:0000256" key="4">
    <source>
        <dbReference type="ARBA" id="ARBA00049194"/>
    </source>
</evidence>
<accession>A0A4R7NP32</accession>
<dbReference type="EMBL" id="SOBR01000004">
    <property type="protein sequence ID" value="TDU22120.1"/>
    <property type="molecule type" value="Genomic_DNA"/>
</dbReference>
<dbReference type="PROSITE" id="PS00687">
    <property type="entry name" value="ALDEHYDE_DEHYDR_GLU"/>
    <property type="match status" value="1"/>
</dbReference>
<name>A0A4R7NP32_9GAMM</name>
<evidence type="ECO:0000256" key="3">
    <source>
        <dbReference type="ARBA" id="ARBA00024226"/>
    </source>
</evidence>
<dbReference type="RefSeq" id="WP_133697510.1">
    <property type="nucleotide sequence ID" value="NZ_SOBR01000004.1"/>
</dbReference>
<organism evidence="8 9">
    <name type="scientific">Chromohalobacter marismortui</name>
    <dbReference type="NCBI Taxonomy" id="42055"/>
    <lineage>
        <taxon>Bacteria</taxon>
        <taxon>Pseudomonadati</taxon>
        <taxon>Pseudomonadota</taxon>
        <taxon>Gammaproteobacteria</taxon>
        <taxon>Oceanospirillales</taxon>
        <taxon>Halomonadaceae</taxon>
        <taxon>Chromohalobacter</taxon>
    </lineage>
</organism>
<dbReference type="PANTHER" id="PTHR42804:SF1">
    <property type="entry name" value="ALDEHYDE DEHYDROGENASE-RELATED"/>
    <property type="match status" value="1"/>
</dbReference>
<dbReference type="SUPFAM" id="SSF53720">
    <property type="entry name" value="ALDH-like"/>
    <property type="match status" value="1"/>
</dbReference>
<dbReference type="AlphaFoldDB" id="A0A4R7NP32"/>
<gene>
    <name evidence="8" type="ORF">C8E00_104300</name>
</gene>
<dbReference type="GO" id="GO:0004029">
    <property type="term" value="F:aldehyde dehydrogenase (NAD+) activity"/>
    <property type="evidence" value="ECO:0007669"/>
    <property type="project" value="UniProtKB-EC"/>
</dbReference>
<dbReference type="InterPro" id="IPR016162">
    <property type="entry name" value="Ald_DH_N"/>
</dbReference>
<proteinExistence type="inferred from homology"/>